<dbReference type="PANTHER" id="PTHR22835">
    <property type="entry name" value="ZINC FINGER FYVE DOMAIN CONTAINING PROTEIN"/>
    <property type="match status" value="1"/>
</dbReference>
<sequence>FFPTSFGDYDLWSAKALDIPHLNPYLKRDADFTHGVNFAVAGATALPAEFLADKNIVNYVTNSSLSVQLDWMWSHFNSICYNDQDCAEKLKNSLFVVGEIGSNDYYYALPQGKTMKDVNGMVFDVVQAIIEGIRNLIAGNVNGTSDPYALVTCDTEKRLRLDGIENETNDVPPSEGQEKPNVDESKENDDNPKGDEQEDNPTGNEQDVQNIDNNEISMNYVSTKTQWNRKDVIVNETFANSIAIDIVSDVNDVEPRTVEECRRRSDWPKWKEAMLAELKSLEKREVFGKITLTPA</sequence>
<dbReference type="AlphaFoldDB" id="A0A803LRB3"/>
<evidence type="ECO:0000256" key="2">
    <source>
        <dbReference type="SAM" id="MobiDB-lite"/>
    </source>
</evidence>
<dbReference type="InterPro" id="IPR036514">
    <property type="entry name" value="SGNH_hydro_sf"/>
</dbReference>
<evidence type="ECO:0000313" key="4">
    <source>
        <dbReference type="Proteomes" id="UP000596660"/>
    </source>
</evidence>
<organism evidence="3 4">
    <name type="scientific">Chenopodium quinoa</name>
    <name type="common">Quinoa</name>
    <dbReference type="NCBI Taxonomy" id="63459"/>
    <lineage>
        <taxon>Eukaryota</taxon>
        <taxon>Viridiplantae</taxon>
        <taxon>Streptophyta</taxon>
        <taxon>Embryophyta</taxon>
        <taxon>Tracheophyta</taxon>
        <taxon>Spermatophyta</taxon>
        <taxon>Magnoliopsida</taxon>
        <taxon>eudicotyledons</taxon>
        <taxon>Gunneridae</taxon>
        <taxon>Pentapetalae</taxon>
        <taxon>Caryophyllales</taxon>
        <taxon>Chenopodiaceae</taxon>
        <taxon>Chenopodioideae</taxon>
        <taxon>Atripliceae</taxon>
        <taxon>Chenopodium</taxon>
    </lineage>
</organism>
<keyword evidence="4" id="KW-1185">Reference proteome</keyword>
<dbReference type="EnsemblPlants" id="AUR62017492-RA">
    <property type="protein sequence ID" value="AUR62017492-RA:cds"/>
    <property type="gene ID" value="AUR62017492"/>
</dbReference>
<reference evidence="3" key="1">
    <citation type="journal article" date="2017" name="Nature">
        <title>The genome of Chenopodium quinoa.</title>
        <authorList>
            <person name="Jarvis D.E."/>
            <person name="Ho Y.S."/>
            <person name="Lightfoot D.J."/>
            <person name="Schmoeckel S.M."/>
            <person name="Li B."/>
            <person name="Borm T.J.A."/>
            <person name="Ohyanagi H."/>
            <person name="Mineta K."/>
            <person name="Michell C.T."/>
            <person name="Saber N."/>
            <person name="Kharbatia N.M."/>
            <person name="Rupper R.R."/>
            <person name="Sharp A.R."/>
            <person name="Dally N."/>
            <person name="Boughton B.A."/>
            <person name="Woo Y.H."/>
            <person name="Gao G."/>
            <person name="Schijlen E.G.W.M."/>
            <person name="Guo X."/>
            <person name="Momin A.A."/>
            <person name="Negrao S."/>
            <person name="Al-Babili S."/>
            <person name="Gehring C."/>
            <person name="Roessner U."/>
            <person name="Jung C."/>
            <person name="Murphy K."/>
            <person name="Arold S.T."/>
            <person name="Gojobori T."/>
            <person name="van der Linden C.G."/>
            <person name="van Loo E.N."/>
            <person name="Jellen E.N."/>
            <person name="Maughan P.J."/>
            <person name="Tester M."/>
        </authorList>
    </citation>
    <scope>NUCLEOTIDE SEQUENCE [LARGE SCALE GENOMIC DNA]</scope>
    <source>
        <strain evidence="3">cv. PI 614886</strain>
    </source>
</reference>
<feature type="compositionally biased region" description="Basic and acidic residues" evidence="2">
    <location>
        <begin position="176"/>
        <end position="195"/>
    </location>
</feature>
<dbReference type="Proteomes" id="UP000596660">
    <property type="component" value="Unplaced"/>
</dbReference>
<feature type="compositionally biased region" description="Polar residues" evidence="2">
    <location>
        <begin position="200"/>
        <end position="214"/>
    </location>
</feature>
<dbReference type="Gramene" id="AUR62017492-RA">
    <property type="protein sequence ID" value="AUR62017492-RA:cds"/>
    <property type="gene ID" value="AUR62017492"/>
</dbReference>
<reference evidence="3" key="2">
    <citation type="submission" date="2021-03" db="UniProtKB">
        <authorList>
            <consortium name="EnsemblPlants"/>
        </authorList>
    </citation>
    <scope>IDENTIFICATION</scope>
</reference>
<dbReference type="CDD" id="cd00030">
    <property type="entry name" value="C2"/>
    <property type="match status" value="1"/>
</dbReference>
<name>A0A803LRB3_CHEQI</name>
<evidence type="ECO:0000313" key="3">
    <source>
        <dbReference type="EnsemblPlants" id="AUR62017492-RA:cds"/>
    </source>
</evidence>
<dbReference type="Gene3D" id="3.40.50.1110">
    <property type="entry name" value="SGNH hydrolase"/>
    <property type="match status" value="1"/>
</dbReference>
<dbReference type="PANTHER" id="PTHR22835:SF517">
    <property type="entry name" value="GDSL-LIKE LIPASE_ACYLHYDROLASE FAMILY PROTEIN, EXPRESSED"/>
    <property type="match status" value="1"/>
</dbReference>
<comment type="similarity">
    <text evidence="1">Belongs to the 'GDSL' lipolytic enzyme family.</text>
</comment>
<feature type="region of interest" description="Disordered" evidence="2">
    <location>
        <begin position="164"/>
        <end position="214"/>
    </location>
</feature>
<evidence type="ECO:0000256" key="1">
    <source>
        <dbReference type="ARBA" id="ARBA00008668"/>
    </source>
</evidence>
<protein>
    <submittedName>
        <fullName evidence="3">Uncharacterized protein</fullName>
    </submittedName>
</protein>
<proteinExistence type="inferred from homology"/>
<accession>A0A803LRB3</accession>